<feature type="coiled-coil region" evidence="1">
    <location>
        <begin position="35"/>
        <end position="97"/>
    </location>
</feature>
<sequence length="146" mass="15965">MAALKGSNTSTKTTLGRQKIQIKKLVNKSSLQVTFSKCQETLEKLEVEKKRIKEIEKENEEKGKVDPIDDNMGIEELEAYAKAMEELRNSVASMANELMGDIFTAAAATSFSVQNGGFVVGESSGYGDFGLDIECFNFGHGPDLDC</sequence>
<organism evidence="3 4">
    <name type="scientific">Hibiscus syriacus</name>
    <name type="common">Rose of Sharon</name>
    <dbReference type="NCBI Taxonomy" id="106335"/>
    <lineage>
        <taxon>Eukaryota</taxon>
        <taxon>Viridiplantae</taxon>
        <taxon>Streptophyta</taxon>
        <taxon>Embryophyta</taxon>
        <taxon>Tracheophyta</taxon>
        <taxon>Spermatophyta</taxon>
        <taxon>Magnoliopsida</taxon>
        <taxon>eudicotyledons</taxon>
        <taxon>Gunneridae</taxon>
        <taxon>Pentapetalae</taxon>
        <taxon>rosids</taxon>
        <taxon>malvids</taxon>
        <taxon>Malvales</taxon>
        <taxon>Malvaceae</taxon>
        <taxon>Malvoideae</taxon>
        <taxon>Hibiscus</taxon>
    </lineage>
</organism>
<protein>
    <recommendedName>
        <fullName evidence="2">MADS-box domain-containing protein</fullName>
    </recommendedName>
</protein>
<evidence type="ECO:0000313" key="4">
    <source>
        <dbReference type="Proteomes" id="UP000436088"/>
    </source>
</evidence>
<gene>
    <name evidence="3" type="ORF">F3Y22_tig00110831pilonHSYRG00171</name>
</gene>
<evidence type="ECO:0000256" key="1">
    <source>
        <dbReference type="SAM" id="Coils"/>
    </source>
</evidence>
<dbReference type="Proteomes" id="UP000436088">
    <property type="component" value="Unassembled WGS sequence"/>
</dbReference>
<dbReference type="PROSITE" id="PS50066">
    <property type="entry name" value="MADS_BOX_2"/>
    <property type="match status" value="1"/>
</dbReference>
<accession>A0A6A2ZKV7</accession>
<comment type="caution">
    <text evidence="3">The sequence shown here is derived from an EMBL/GenBank/DDBJ whole genome shotgun (WGS) entry which is preliminary data.</text>
</comment>
<dbReference type="GO" id="GO:0003677">
    <property type="term" value="F:DNA binding"/>
    <property type="evidence" value="ECO:0007669"/>
    <property type="project" value="InterPro"/>
</dbReference>
<proteinExistence type="predicted"/>
<dbReference type="InterPro" id="IPR002100">
    <property type="entry name" value="TF_MADSbox"/>
</dbReference>
<keyword evidence="1" id="KW-0175">Coiled coil</keyword>
<evidence type="ECO:0000313" key="3">
    <source>
        <dbReference type="EMBL" id="KAE8692611.1"/>
    </source>
</evidence>
<feature type="domain" description="MADS-box" evidence="2">
    <location>
        <begin position="15"/>
        <end position="48"/>
    </location>
</feature>
<name>A0A6A2ZKV7_HIBSY</name>
<evidence type="ECO:0000259" key="2">
    <source>
        <dbReference type="PROSITE" id="PS50066"/>
    </source>
</evidence>
<dbReference type="GO" id="GO:0046983">
    <property type="term" value="F:protein dimerization activity"/>
    <property type="evidence" value="ECO:0007669"/>
    <property type="project" value="InterPro"/>
</dbReference>
<keyword evidence="4" id="KW-1185">Reference proteome</keyword>
<reference evidence="3" key="1">
    <citation type="submission" date="2019-09" db="EMBL/GenBank/DDBJ databases">
        <title>Draft genome information of white flower Hibiscus syriacus.</title>
        <authorList>
            <person name="Kim Y.-M."/>
        </authorList>
    </citation>
    <scope>NUCLEOTIDE SEQUENCE [LARGE SCALE GENOMIC DNA]</scope>
    <source>
        <strain evidence="3">YM2019G1</strain>
    </source>
</reference>
<dbReference type="EMBL" id="VEPZ02001131">
    <property type="protein sequence ID" value="KAE8692611.1"/>
    <property type="molecule type" value="Genomic_DNA"/>
</dbReference>
<dbReference type="AlphaFoldDB" id="A0A6A2ZKV7"/>